<evidence type="ECO:0000313" key="2">
    <source>
        <dbReference type="Proteomes" id="UP000184096"/>
    </source>
</evidence>
<protein>
    <recommendedName>
        <fullName evidence="3">DUF4238 domain-containing protein</fullName>
    </recommendedName>
</protein>
<dbReference type="Proteomes" id="UP000184096">
    <property type="component" value="Chromosome I"/>
</dbReference>
<dbReference type="EMBL" id="LT670849">
    <property type="protein sequence ID" value="SHN68029.1"/>
    <property type="molecule type" value="Genomic_DNA"/>
</dbReference>
<dbReference type="OrthoDB" id="5918636at2"/>
<dbReference type="AlphaFoldDB" id="A0A1M7TBA7"/>
<evidence type="ECO:0008006" key="3">
    <source>
        <dbReference type="Google" id="ProtNLM"/>
    </source>
</evidence>
<proteinExistence type="predicted"/>
<organism evidence="1 2">
    <name type="scientific">Bradyrhizobium erythrophlei</name>
    <dbReference type="NCBI Taxonomy" id="1437360"/>
    <lineage>
        <taxon>Bacteria</taxon>
        <taxon>Pseudomonadati</taxon>
        <taxon>Pseudomonadota</taxon>
        <taxon>Alphaproteobacteria</taxon>
        <taxon>Hyphomicrobiales</taxon>
        <taxon>Nitrobacteraceae</taxon>
        <taxon>Bradyrhizobium</taxon>
    </lineage>
</organism>
<gene>
    <name evidence="1" type="ORF">SAMN05444170_1275</name>
</gene>
<keyword evidence="2" id="KW-1185">Reference proteome</keyword>
<accession>A0A1M7TBA7</accession>
<dbReference type="Pfam" id="PF14022">
    <property type="entry name" value="DUF4238"/>
    <property type="match status" value="1"/>
</dbReference>
<dbReference type="InterPro" id="IPR025332">
    <property type="entry name" value="DUF4238"/>
</dbReference>
<evidence type="ECO:0000313" key="1">
    <source>
        <dbReference type="EMBL" id="SHN68029.1"/>
    </source>
</evidence>
<dbReference type="RefSeq" id="WP_072817154.1">
    <property type="nucleotide sequence ID" value="NZ_LT670849.1"/>
</dbReference>
<reference evidence="2" key="1">
    <citation type="submission" date="2016-11" db="EMBL/GenBank/DDBJ databases">
        <authorList>
            <person name="Varghese N."/>
            <person name="Submissions S."/>
        </authorList>
    </citation>
    <scope>NUCLEOTIDE SEQUENCE [LARGE SCALE GENOMIC DNA]</scope>
    <source>
        <strain evidence="2">GAS401</strain>
    </source>
</reference>
<name>A0A1M7TBA7_9BRAD</name>
<sequence>MTNEPEGQHHHYIPVFYLKQWANDRKRLIEFSRQGPVRAVKPRPTSPKGTGYVPGLYALDDIDPYVVNAVETLYMKPSDGLAADALQCFIEEREFPKSQLRFSWARFILSLMMGYPEAVANMKQQLRDNVQKIYEKTRKEDEPPTFQEYEAMHATNDMGRGHGRLLMDLMQDSKMGRLLFGMHWGVLKCKNYQHNLLTSDRAVVSNLFPISANHICLPITPRHVFIACATEKSQQEFLRLEPLDVMAAMNDRVVRQARTYVWGTDDAQLRFIQIDEGLGAIKVRSIRRVRSERCPISGGERS</sequence>